<name>A0ABS1CL63_9GAMM</name>
<keyword evidence="2" id="KW-0808">Transferase</keyword>
<dbReference type="Proteomes" id="UP000748752">
    <property type="component" value="Unassembled WGS sequence"/>
</dbReference>
<evidence type="ECO:0000313" key="3">
    <source>
        <dbReference type="Proteomes" id="UP000748752"/>
    </source>
</evidence>
<feature type="domain" description="Phosphoribosyltransferase" evidence="1">
    <location>
        <begin position="12"/>
        <end position="164"/>
    </location>
</feature>
<dbReference type="Gene3D" id="3.30.1310.20">
    <property type="entry name" value="PRTase-like"/>
    <property type="match status" value="1"/>
</dbReference>
<evidence type="ECO:0000259" key="1">
    <source>
        <dbReference type="Pfam" id="PF00156"/>
    </source>
</evidence>
<protein>
    <submittedName>
        <fullName evidence="2">Phosphoribosyltransferase</fullName>
    </submittedName>
</protein>
<sequence length="219" mass="22967">MQLPFNDRTEAGRLLAQAVHGYRGRDDLLVLALPRGGVPVAAEVAADLDAPLDLMLVRKLGVPGQPELAMGAIATGGVQVLNPDIVNGLGLSEGAIDRVAETEGRELARRARLYRGERPAPRIRASCVILIDDGLATGATMRAAVSAARAQEPSTLVVAVPVASSDALDLLEPTVDDLVCLATPEPFFGVGRWYAAFPQTSDDEVRTLLADARARVGAG</sequence>
<reference evidence="2 3" key="1">
    <citation type="journal article" date="2020" name="Microorganisms">
        <title>Osmotic Adaptation and Compatible Solute Biosynthesis of Phototrophic Bacteria as Revealed from Genome Analyses.</title>
        <authorList>
            <person name="Imhoff J.F."/>
            <person name="Rahn T."/>
            <person name="Kunzel S."/>
            <person name="Keller A."/>
            <person name="Neulinger S.C."/>
        </authorList>
    </citation>
    <scope>NUCLEOTIDE SEQUENCE [LARGE SCALE GENOMIC DNA]</scope>
    <source>
        <strain evidence="2 3">DSM 6210</strain>
    </source>
</reference>
<organism evidence="2 3">
    <name type="scientific">Thiohalocapsa halophila</name>
    <dbReference type="NCBI Taxonomy" id="69359"/>
    <lineage>
        <taxon>Bacteria</taxon>
        <taxon>Pseudomonadati</taxon>
        <taxon>Pseudomonadota</taxon>
        <taxon>Gammaproteobacteria</taxon>
        <taxon>Chromatiales</taxon>
        <taxon>Chromatiaceae</taxon>
        <taxon>Thiohalocapsa</taxon>
    </lineage>
</organism>
<dbReference type="InterPro" id="IPR000836">
    <property type="entry name" value="PRTase_dom"/>
</dbReference>
<proteinExistence type="predicted"/>
<dbReference type="InterPro" id="IPR029057">
    <property type="entry name" value="PRTase-like"/>
</dbReference>
<dbReference type="Pfam" id="PF00156">
    <property type="entry name" value="Pribosyltran"/>
    <property type="match status" value="1"/>
</dbReference>
<keyword evidence="2" id="KW-0328">Glycosyltransferase</keyword>
<dbReference type="EMBL" id="NRRV01000054">
    <property type="protein sequence ID" value="MBK1632670.1"/>
    <property type="molecule type" value="Genomic_DNA"/>
</dbReference>
<keyword evidence="3" id="KW-1185">Reference proteome</keyword>
<dbReference type="SUPFAM" id="SSF53271">
    <property type="entry name" value="PRTase-like"/>
    <property type="match status" value="1"/>
</dbReference>
<dbReference type="GO" id="GO:0016757">
    <property type="term" value="F:glycosyltransferase activity"/>
    <property type="evidence" value="ECO:0007669"/>
    <property type="project" value="UniProtKB-KW"/>
</dbReference>
<dbReference type="CDD" id="cd06223">
    <property type="entry name" value="PRTases_typeI"/>
    <property type="match status" value="1"/>
</dbReference>
<dbReference type="Gene3D" id="3.40.50.2020">
    <property type="match status" value="1"/>
</dbReference>
<accession>A0ABS1CL63</accession>
<comment type="caution">
    <text evidence="2">The sequence shown here is derived from an EMBL/GenBank/DDBJ whole genome shotgun (WGS) entry which is preliminary data.</text>
</comment>
<evidence type="ECO:0000313" key="2">
    <source>
        <dbReference type="EMBL" id="MBK1632670.1"/>
    </source>
</evidence>
<gene>
    <name evidence="2" type="ORF">CKO31_18360</name>
</gene>